<evidence type="ECO:0000259" key="2">
    <source>
        <dbReference type="Pfam" id="PF01464"/>
    </source>
</evidence>
<organism evidence="3 4">
    <name type="scientific">Uliginosibacterium sediminicola</name>
    <dbReference type="NCBI Taxonomy" id="2024550"/>
    <lineage>
        <taxon>Bacteria</taxon>
        <taxon>Pseudomonadati</taxon>
        <taxon>Pseudomonadota</taxon>
        <taxon>Betaproteobacteria</taxon>
        <taxon>Rhodocyclales</taxon>
        <taxon>Zoogloeaceae</taxon>
        <taxon>Uliginosibacterium</taxon>
    </lineage>
</organism>
<dbReference type="EMBL" id="JBDIVE010000013">
    <property type="protein sequence ID" value="MEN3070424.1"/>
    <property type="molecule type" value="Genomic_DNA"/>
</dbReference>
<keyword evidence="1" id="KW-0472">Membrane</keyword>
<name>A0ABU9Z3F8_9RHOO</name>
<comment type="caution">
    <text evidence="3">The sequence shown here is derived from an EMBL/GenBank/DDBJ whole genome shotgun (WGS) entry which is preliminary data.</text>
</comment>
<protein>
    <submittedName>
        <fullName evidence="3">Transglycosylase SLT domain-containing protein</fullName>
    </submittedName>
</protein>
<feature type="transmembrane region" description="Helical" evidence="1">
    <location>
        <begin position="21"/>
        <end position="42"/>
    </location>
</feature>
<reference evidence="3 4" key="1">
    <citation type="journal article" date="2018" name="Int. J. Syst. Evol. Microbiol.">
        <title>Uliginosibacterium sediminicola sp. nov., isolated from freshwater sediment.</title>
        <authorList>
            <person name="Hwang W.M."/>
            <person name="Kim S.M."/>
            <person name="Kang K."/>
            <person name="Ahn T.Y."/>
        </authorList>
    </citation>
    <scope>NUCLEOTIDE SEQUENCE [LARGE SCALE GENOMIC DNA]</scope>
    <source>
        <strain evidence="3 4">M1-21</strain>
    </source>
</reference>
<dbReference type="Pfam" id="PF01464">
    <property type="entry name" value="SLT"/>
    <property type="match status" value="1"/>
</dbReference>
<keyword evidence="1" id="KW-0812">Transmembrane</keyword>
<gene>
    <name evidence="3" type="ORF">ABDB84_18205</name>
</gene>
<evidence type="ECO:0000256" key="1">
    <source>
        <dbReference type="SAM" id="Phobius"/>
    </source>
</evidence>
<dbReference type="InterPro" id="IPR023346">
    <property type="entry name" value="Lysozyme-like_dom_sf"/>
</dbReference>
<evidence type="ECO:0000313" key="4">
    <source>
        <dbReference type="Proteomes" id="UP001410394"/>
    </source>
</evidence>
<evidence type="ECO:0000313" key="3">
    <source>
        <dbReference type="EMBL" id="MEN3070424.1"/>
    </source>
</evidence>
<dbReference type="RefSeq" id="WP_345921203.1">
    <property type="nucleotide sequence ID" value="NZ_JBDIVE010000013.1"/>
</dbReference>
<dbReference type="Gene3D" id="1.10.530.10">
    <property type="match status" value="1"/>
</dbReference>
<dbReference type="InterPro" id="IPR008258">
    <property type="entry name" value="Transglycosylase_SLT_dom_1"/>
</dbReference>
<sequence>MTDSKYLQQFARYAASFVLNFAHGSLLVVGIMVAVAASYQYALHGVAGFDPRTWIDAEKSAASDLAEASAGAELEATPDVAKLPAEYSRLVQYIAKRHKVAGSGLEQLVRTAIHEGRLAHVDPVLILAVTSVESGFNPMAESVFGAQGLMQIIPRFHQDKIDAARGATALLEPAENIRVGARILRDYLRSAGALEPALQQYGGVSDVNDMAYASKVMNELERFRQIMKFGAVRTELAENAAPAAVRAPAAQAVAVANPG</sequence>
<keyword evidence="4" id="KW-1185">Reference proteome</keyword>
<accession>A0ABU9Z3F8</accession>
<proteinExistence type="predicted"/>
<dbReference type="Proteomes" id="UP001410394">
    <property type="component" value="Unassembled WGS sequence"/>
</dbReference>
<feature type="domain" description="Transglycosylase SLT" evidence="2">
    <location>
        <begin position="119"/>
        <end position="198"/>
    </location>
</feature>
<keyword evidence="1" id="KW-1133">Transmembrane helix</keyword>
<dbReference type="SUPFAM" id="SSF53955">
    <property type="entry name" value="Lysozyme-like"/>
    <property type="match status" value="1"/>
</dbReference>